<dbReference type="Proteomes" id="UP000478052">
    <property type="component" value="Unassembled WGS sequence"/>
</dbReference>
<name>A0A6G0YLG7_APHCR</name>
<gene>
    <name evidence="1" type="ORF">FWK35_00031688</name>
</gene>
<organism evidence="1 2">
    <name type="scientific">Aphis craccivora</name>
    <name type="common">Cowpea aphid</name>
    <dbReference type="NCBI Taxonomy" id="307492"/>
    <lineage>
        <taxon>Eukaryota</taxon>
        <taxon>Metazoa</taxon>
        <taxon>Ecdysozoa</taxon>
        <taxon>Arthropoda</taxon>
        <taxon>Hexapoda</taxon>
        <taxon>Insecta</taxon>
        <taxon>Pterygota</taxon>
        <taxon>Neoptera</taxon>
        <taxon>Paraneoptera</taxon>
        <taxon>Hemiptera</taxon>
        <taxon>Sternorrhyncha</taxon>
        <taxon>Aphidomorpha</taxon>
        <taxon>Aphidoidea</taxon>
        <taxon>Aphididae</taxon>
        <taxon>Aphidini</taxon>
        <taxon>Aphis</taxon>
        <taxon>Aphis</taxon>
    </lineage>
</organism>
<proteinExistence type="predicted"/>
<comment type="caution">
    <text evidence="1">The sequence shown here is derived from an EMBL/GenBank/DDBJ whole genome shotgun (WGS) entry which is preliminary data.</text>
</comment>
<dbReference type="EMBL" id="VUJU01003413">
    <property type="protein sequence ID" value="KAF0757984.1"/>
    <property type="molecule type" value="Genomic_DNA"/>
</dbReference>
<evidence type="ECO:0000313" key="2">
    <source>
        <dbReference type="Proteomes" id="UP000478052"/>
    </source>
</evidence>
<accession>A0A6G0YLG7</accession>
<sequence length="65" mass="7262">MCMYGLSYGGKVVTGNAGSFTRSEPPSCVLHNTHTSSHLYSFFFGPTGYTRYVCVCIRHGRVPYY</sequence>
<protein>
    <submittedName>
        <fullName evidence="1">Uncharacterized protein</fullName>
    </submittedName>
</protein>
<dbReference type="AlphaFoldDB" id="A0A6G0YLG7"/>
<keyword evidence="2" id="KW-1185">Reference proteome</keyword>
<reference evidence="1 2" key="1">
    <citation type="submission" date="2019-08" db="EMBL/GenBank/DDBJ databases">
        <title>Whole genome of Aphis craccivora.</title>
        <authorList>
            <person name="Voronova N.V."/>
            <person name="Shulinski R.S."/>
            <person name="Bandarenka Y.V."/>
            <person name="Zhorov D.G."/>
            <person name="Warner D."/>
        </authorList>
    </citation>
    <scope>NUCLEOTIDE SEQUENCE [LARGE SCALE GENOMIC DNA]</scope>
    <source>
        <strain evidence="1">180601</strain>
        <tissue evidence="1">Whole Body</tissue>
    </source>
</reference>
<evidence type="ECO:0000313" key="1">
    <source>
        <dbReference type="EMBL" id="KAF0757984.1"/>
    </source>
</evidence>